<dbReference type="EMBL" id="KK914334">
    <property type="protein sequence ID" value="KDP40351.1"/>
    <property type="molecule type" value="Genomic_DNA"/>
</dbReference>
<accession>A0A067KVX6</accession>
<name>A0A067KVX6_JATCU</name>
<sequence>MDGIRGIVDRRRRRIFGGLPNSLQSNISLSAPNPILSLPFNINSFDVLRVPAVPMAPVLPQNSISPTVNTLRQSPPPTGQSPVRPQGGISAVAPEVIELVQGDAEEE</sequence>
<organism evidence="2 3">
    <name type="scientific">Jatropha curcas</name>
    <name type="common">Barbados nut</name>
    <dbReference type="NCBI Taxonomy" id="180498"/>
    <lineage>
        <taxon>Eukaryota</taxon>
        <taxon>Viridiplantae</taxon>
        <taxon>Streptophyta</taxon>
        <taxon>Embryophyta</taxon>
        <taxon>Tracheophyta</taxon>
        <taxon>Spermatophyta</taxon>
        <taxon>Magnoliopsida</taxon>
        <taxon>eudicotyledons</taxon>
        <taxon>Gunneridae</taxon>
        <taxon>Pentapetalae</taxon>
        <taxon>rosids</taxon>
        <taxon>fabids</taxon>
        <taxon>Malpighiales</taxon>
        <taxon>Euphorbiaceae</taxon>
        <taxon>Crotonoideae</taxon>
        <taxon>Jatropheae</taxon>
        <taxon>Jatropha</taxon>
    </lineage>
</organism>
<feature type="region of interest" description="Disordered" evidence="1">
    <location>
        <begin position="61"/>
        <end position="88"/>
    </location>
</feature>
<proteinExistence type="predicted"/>
<dbReference type="Proteomes" id="UP000027138">
    <property type="component" value="Unassembled WGS sequence"/>
</dbReference>
<keyword evidence="3" id="KW-1185">Reference proteome</keyword>
<evidence type="ECO:0000313" key="2">
    <source>
        <dbReference type="EMBL" id="KDP40351.1"/>
    </source>
</evidence>
<feature type="compositionally biased region" description="Polar residues" evidence="1">
    <location>
        <begin position="61"/>
        <end position="73"/>
    </location>
</feature>
<reference evidence="2 3" key="1">
    <citation type="journal article" date="2014" name="PLoS ONE">
        <title>Global Analysis of Gene Expression Profiles in Physic Nut (Jatropha curcas L.) Seedlings Exposed to Salt Stress.</title>
        <authorList>
            <person name="Zhang L."/>
            <person name="Zhang C."/>
            <person name="Wu P."/>
            <person name="Chen Y."/>
            <person name="Li M."/>
            <person name="Jiang H."/>
            <person name="Wu G."/>
        </authorList>
    </citation>
    <scope>NUCLEOTIDE SEQUENCE [LARGE SCALE GENOMIC DNA]</scope>
    <source>
        <strain evidence="3">cv. GZQX0401</strain>
        <tissue evidence="2">Young leaves</tissue>
    </source>
</reference>
<evidence type="ECO:0000256" key="1">
    <source>
        <dbReference type="SAM" id="MobiDB-lite"/>
    </source>
</evidence>
<gene>
    <name evidence="2" type="ORF">JCGZ_02349</name>
</gene>
<protein>
    <submittedName>
        <fullName evidence="2">Uncharacterized protein</fullName>
    </submittedName>
</protein>
<dbReference type="AlphaFoldDB" id="A0A067KVX6"/>
<evidence type="ECO:0000313" key="3">
    <source>
        <dbReference type="Proteomes" id="UP000027138"/>
    </source>
</evidence>